<dbReference type="Proteomes" id="UP000233398">
    <property type="component" value="Unassembled WGS sequence"/>
</dbReference>
<gene>
    <name evidence="1" type="ORF">CWD77_13910</name>
</gene>
<reference evidence="1 2" key="1">
    <citation type="submission" date="2017-11" db="EMBL/GenBank/DDBJ databases">
        <title>Rhodohalobacter 15182 sp. nov., isolated from a salt lake.</title>
        <authorList>
            <person name="Han S."/>
        </authorList>
    </citation>
    <scope>NUCLEOTIDE SEQUENCE [LARGE SCALE GENOMIC DNA]</scope>
    <source>
        <strain evidence="1 2">15182</strain>
    </source>
</reference>
<comment type="caution">
    <text evidence="1">The sequence shown here is derived from an EMBL/GenBank/DDBJ whole genome shotgun (WGS) entry which is preliminary data.</text>
</comment>
<keyword evidence="2" id="KW-1185">Reference proteome</keyword>
<accession>A0A2N0VE85</accession>
<evidence type="ECO:0000313" key="1">
    <source>
        <dbReference type="EMBL" id="PKD42504.1"/>
    </source>
</evidence>
<protein>
    <submittedName>
        <fullName evidence="1">Uncharacterized protein</fullName>
    </submittedName>
</protein>
<name>A0A2N0VE85_9BACT</name>
<organism evidence="1 2">
    <name type="scientific">Rhodohalobacter barkolensis</name>
    <dbReference type="NCBI Taxonomy" id="2053187"/>
    <lineage>
        <taxon>Bacteria</taxon>
        <taxon>Pseudomonadati</taxon>
        <taxon>Balneolota</taxon>
        <taxon>Balneolia</taxon>
        <taxon>Balneolales</taxon>
        <taxon>Balneolaceae</taxon>
        <taxon>Rhodohalobacter</taxon>
    </lineage>
</organism>
<evidence type="ECO:0000313" key="2">
    <source>
        <dbReference type="Proteomes" id="UP000233398"/>
    </source>
</evidence>
<sequence>MNSVKNIIVSDNDSKMPIELMPWVNSSGIINVNPTIRVQIPEKTGNSNILLSSRRIFNELFMSDQVAENLFIGRGD</sequence>
<dbReference type="AlphaFoldDB" id="A0A2N0VE85"/>
<dbReference type="EMBL" id="PISP01000006">
    <property type="protein sequence ID" value="PKD42504.1"/>
    <property type="molecule type" value="Genomic_DNA"/>
</dbReference>
<proteinExistence type="predicted"/>